<organism evidence="2 3">
    <name type="scientific">Exocentrus adspersus</name>
    <dbReference type="NCBI Taxonomy" id="1586481"/>
    <lineage>
        <taxon>Eukaryota</taxon>
        <taxon>Metazoa</taxon>
        <taxon>Ecdysozoa</taxon>
        <taxon>Arthropoda</taxon>
        <taxon>Hexapoda</taxon>
        <taxon>Insecta</taxon>
        <taxon>Pterygota</taxon>
        <taxon>Neoptera</taxon>
        <taxon>Endopterygota</taxon>
        <taxon>Coleoptera</taxon>
        <taxon>Polyphaga</taxon>
        <taxon>Cucujiformia</taxon>
        <taxon>Chrysomeloidea</taxon>
        <taxon>Cerambycidae</taxon>
        <taxon>Lamiinae</taxon>
        <taxon>Acanthocinini</taxon>
        <taxon>Exocentrus</taxon>
    </lineage>
</organism>
<feature type="compositionally biased region" description="Basic and acidic residues" evidence="1">
    <location>
        <begin position="107"/>
        <end position="122"/>
    </location>
</feature>
<dbReference type="Proteomes" id="UP001159042">
    <property type="component" value="Unassembled WGS sequence"/>
</dbReference>
<accession>A0AAV8VAQ7</accession>
<protein>
    <recommendedName>
        <fullName evidence="4">Reverse transcriptase</fullName>
    </recommendedName>
</protein>
<gene>
    <name evidence="2" type="ORF">NQ315_003295</name>
</gene>
<dbReference type="PANTHER" id="PTHR19446">
    <property type="entry name" value="REVERSE TRANSCRIPTASES"/>
    <property type="match status" value="1"/>
</dbReference>
<feature type="region of interest" description="Disordered" evidence="1">
    <location>
        <begin position="70"/>
        <end position="89"/>
    </location>
</feature>
<evidence type="ECO:0000256" key="1">
    <source>
        <dbReference type="SAM" id="MobiDB-lite"/>
    </source>
</evidence>
<evidence type="ECO:0000313" key="2">
    <source>
        <dbReference type="EMBL" id="KAJ8911120.1"/>
    </source>
</evidence>
<sequence length="510" mass="59539">MRKVRVFFTFEVVLHKPSWRGDDKLEPTHNPDTLRAAQTPVPRASKALTLASSSTETGLPTPALSRRCGSIRAAPEGSRGEERRSISGTMKLQNKGSYVYRRQWTRSRRDEDREQGSNEENYRTFKEEKGKLKKLIQEAKRTKWKDLINELEEDIWGEAYTIVVKKLKRVRPETLKEEEENRVIEALFPQQERTEWGEYTGEGFNVITLEEIKEAMGKMKKGKAPGMDGLTAEIWQAVAEKYPQLLQNTFNKLLEEVRGKRQWRGGGINIGGIMLPIKNEAKYLGNLTQFRGPSNKKEKDYKYYGAEIWAPAMDVQKYRKQLETVHRRLLIRVVAAYRTVSLEALQVISGIPPIDLLARERRDKYVYGETKQQIRARTMRIWEERWSRGIKGAWTRELISNVGRWVDRKHGEVGYHFTQWLTGHGSFGRYRRKINKTITAECYHCEQDVEDNPEHTFFRCPRWVDVREGLEREVGNTLRPGVRFSSSYEFYSNANMFAQQNTHTFKNVYS</sequence>
<feature type="region of interest" description="Disordered" evidence="1">
    <location>
        <begin position="19"/>
        <end position="39"/>
    </location>
</feature>
<evidence type="ECO:0008006" key="4">
    <source>
        <dbReference type="Google" id="ProtNLM"/>
    </source>
</evidence>
<evidence type="ECO:0000313" key="3">
    <source>
        <dbReference type="Proteomes" id="UP001159042"/>
    </source>
</evidence>
<dbReference type="AlphaFoldDB" id="A0AAV8VAQ7"/>
<feature type="region of interest" description="Disordered" evidence="1">
    <location>
        <begin position="103"/>
        <end position="122"/>
    </location>
</feature>
<proteinExistence type="predicted"/>
<reference evidence="2 3" key="1">
    <citation type="journal article" date="2023" name="Insect Mol. Biol.">
        <title>Genome sequencing provides insights into the evolution of gene families encoding plant cell wall-degrading enzymes in longhorned beetles.</title>
        <authorList>
            <person name="Shin N.R."/>
            <person name="Okamura Y."/>
            <person name="Kirsch R."/>
            <person name="Pauchet Y."/>
        </authorList>
    </citation>
    <scope>NUCLEOTIDE SEQUENCE [LARGE SCALE GENOMIC DNA]</scope>
    <source>
        <strain evidence="2">EAD_L_NR</strain>
    </source>
</reference>
<comment type="caution">
    <text evidence="2">The sequence shown here is derived from an EMBL/GenBank/DDBJ whole genome shotgun (WGS) entry which is preliminary data.</text>
</comment>
<dbReference type="EMBL" id="JANEYG010000215">
    <property type="protein sequence ID" value="KAJ8911120.1"/>
    <property type="molecule type" value="Genomic_DNA"/>
</dbReference>
<feature type="compositionally biased region" description="Basic and acidic residues" evidence="1">
    <location>
        <begin position="19"/>
        <end position="29"/>
    </location>
</feature>
<keyword evidence="3" id="KW-1185">Reference proteome</keyword>
<name>A0AAV8VAQ7_9CUCU</name>